<dbReference type="AlphaFoldDB" id="A0A383DFL2"/>
<name>A0A383DFL2_9ZZZZ</name>
<proteinExistence type="predicted"/>
<gene>
    <name evidence="1" type="ORF">METZ01_LOCUS496035</name>
</gene>
<feature type="non-terminal residue" evidence="1">
    <location>
        <position position="42"/>
    </location>
</feature>
<sequence length="42" mass="4881">MHPYRIFTLAEANRAVPGIATLTTHAQGRIEEVRREYRDDEP</sequence>
<evidence type="ECO:0000313" key="1">
    <source>
        <dbReference type="EMBL" id="SVE43181.1"/>
    </source>
</evidence>
<protein>
    <submittedName>
        <fullName evidence="1">Uncharacterized protein</fullName>
    </submittedName>
</protein>
<accession>A0A383DFL2</accession>
<reference evidence="1" key="1">
    <citation type="submission" date="2018-05" db="EMBL/GenBank/DDBJ databases">
        <authorList>
            <person name="Lanie J.A."/>
            <person name="Ng W.-L."/>
            <person name="Kazmierczak K.M."/>
            <person name="Andrzejewski T.M."/>
            <person name="Davidsen T.M."/>
            <person name="Wayne K.J."/>
            <person name="Tettelin H."/>
            <person name="Glass J.I."/>
            <person name="Rusch D."/>
            <person name="Podicherti R."/>
            <person name="Tsui H.-C.T."/>
            <person name="Winkler M.E."/>
        </authorList>
    </citation>
    <scope>NUCLEOTIDE SEQUENCE</scope>
</reference>
<dbReference type="EMBL" id="UINC01216861">
    <property type="protein sequence ID" value="SVE43181.1"/>
    <property type="molecule type" value="Genomic_DNA"/>
</dbReference>
<organism evidence="1">
    <name type="scientific">marine metagenome</name>
    <dbReference type="NCBI Taxonomy" id="408172"/>
    <lineage>
        <taxon>unclassified sequences</taxon>
        <taxon>metagenomes</taxon>
        <taxon>ecological metagenomes</taxon>
    </lineage>
</organism>